<dbReference type="PANTHER" id="PTHR46093:SF18">
    <property type="entry name" value="FIBRONECTIN TYPE-III DOMAIN-CONTAINING PROTEIN"/>
    <property type="match status" value="1"/>
</dbReference>
<keyword evidence="4" id="KW-1185">Reference proteome</keyword>
<evidence type="ECO:0000256" key="2">
    <source>
        <dbReference type="ARBA" id="ARBA00022737"/>
    </source>
</evidence>
<dbReference type="Gene3D" id="2.120.10.80">
    <property type="entry name" value="Kelch-type beta propeller"/>
    <property type="match status" value="2"/>
</dbReference>
<dbReference type="PANTHER" id="PTHR46093">
    <property type="entry name" value="ACYL-COA-BINDING DOMAIN-CONTAINING PROTEIN 5"/>
    <property type="match status" value="1"/>
</dbReference>
<keyword evidence="1" id="KW-0880">Kelch repeat</keyword>
<dbReference type="EMBL" id="JADCUA010000011">
    <property type="protein sequence ID" value="KAH9836143.1"/>
    <property type="molecule type" value="Genomic_DNA"/>
</dbReference>
<evidence type="ECO:0000313" key="3">
    <source>
        <dbReference type="EMBL" id="KAH9836143.1"/>
    </source>
</evidence>
<organism evidence="3 4">
    <name type="scientific">Rhodofomes roseus</name>
    <dbReference type="NCBI Taxonomy" id="34475"/>
    <lineage>
        <taxon>Eukaryota</taxon>
        <taxon>Fungi</taxon>
        <taxon>Dikarya</taxon>
        <taxon>Basidiomycota</taxon>
        <taxon>Agaricomycotina</taxon>
        <taxon>Agaricomycetes</taxon>
        <taxon>Polyporales</taxon>
        <taxon>Rhodofomes</taxon>
    </lineage>
</organism>
<evidence type="ECO:0000256" key="1">
    <source>
        <dbReference type="ARBA" id="ARBA00022441"/>
    </source>
</evidence>
<dbReference type="Proteomes" id="UP000814176">
    <property type="component" value="Unassembled WGS sequence"/>
</dbReference>
<protein>
    <recommendedName>
        <fullName evidence="5">MYND-type domain-containing protein</fullName>
    </recommendedName>
</protein>
<name>A0ABQ8KEH1_9APHY</name>
<dbReference type="InterPro" id="IPR015915">
    <property type="entry name" value="Kelch-typ_b-propeller"/>
</dbReference>
<gene>
    <name evidence="3" type="ORF">C8Q71DRAFT_810449</name>
</gene>
<evidence type="ECO:0000313" key="4">
    <source>
        <dbReference type="Proteomes" id="UP000814176"/>
    </source>
</evidence>
<proteinExistence type="predicted"/>
<sequence>MPQSTSHALAFLGNLAEALESDPSGGDARNLLSSFTENLPIHSSAPNEHDLLPELQKANKLAGCKIYDEAHALYLQVVATILGADFSVPLSRDQAGGVKCAGYMQLSMDDRVNLMVCYNGVANCLGETHKETEALDWYEEVDILHKNARFSARPALHDWEYYDPQPPRQEFYMQRVRALMGAAELYLRLRNTGAATHRRCTADELVKHVPAGVDTRALRVLCPMDVVTGMMQFRHPEPELLKQWEALNKDLQVRGSWQKMKVAKNIPPRMGFASFIWHGRLYICGGMKSGTMEIYNDFYCMDLRKQPGTWRELPRYPRPVFLNLQLAIHNGKAYCFRGAPRVDYFDLHTERWGTVLTSWVDRSGKRGPWPIADDELSDYAMHVVDGRMYVFGGAAHKAKMGCNLFAVLDLGTRKWQRLSGVAKIPEANPDEPGPRKYVASWVDGKNENLYLLQGMADRAASEMFHQAHAACDSHGYDDFWSWNIKERKWRREKMVGNVPCPRTEMACTYSPSLNSTIVYGGYNPEIPTLFADSGLCFSFTYYADTFVLDHSSPSPRWRHVVHQGFPTYRAQSTLLTDPDTGRVYLFGGYTNTDQVPSGKHGHTRSFCDLWQLRLDVPGGHFEEVNVADEERNARLGPWQRCFNCGNAGMWRKCGGTCKGRAFFCDDACLKEGWKEHKALHNCGTRKK</sequence>
<dbReference type="RefSeq" id="XP_047778428.1">
    <property type="nucleotide sequence ID" value="XM_047926046.1"/>
</dbReference>
<reference evidence="3 4" key="1">
    <citation type="journal article" date="2021" name="Environ. Microbiol.">
        <title>Gene family expansions and transcriptome signatures uncover fungal adaptations to wood decay.</title>
        <authorList>
            <person name="Hage H."/>
            <person name="Miyauchi S."/>
            <person name="Viragh M."/>
            <person name="Drula E."/>
            <person name="Min B."/>
            <person name="Chaduli D."/>
            <person name="Navarro D."/>
            <person name="Favel A."/>
            <person name="Norest M."/>
            <person name="Lesage-Meessen L."/>
            <person name="Balint B."/>
            <person name="Merenyi Z."/>
            <person name="de Eugenio L."/>
            <person name="Morin E."/>
            <person name="Martinez A.T."/>
            <person name="Baldrian P."/>
            <person name="Stursova M."/>
            <person name="Martinez M.J."/>
            <person name="Novotny C."/>
            <person name="Magnuson J.K."/>
            <person name="Spatafora J.W."/>
            <person name="Maurice S."/>
            <person name="Pangilinan J."/>
            <person name="Andreopoulos W."/>
            <person name="LaButti K."/>
            <person name="Hundley H."/>
            <person name="Na H."/>
            <person name="Kuo A."/>
            <person name="Barry K."/>
            <person name="Lipzen A."/>
            <person name="Henrissat B."/>
            <person name="Riley R."/>
            <person name="Ahrendt S."/>
            <person name="Nagy L.G."/>
            <person name="Grigoriev I.V."/>
            <person name="Martin F."/>
            <person name="Rosso M.N."/>
        </authorList>
    </citation>
    <scope>NUCLEOTIDE SEQUENCE [LARGE SCALE GENOMIC DNA]</scope>
    <source>
        <strain evidence="3 4">CIRM-BRFM 1785</strain>
    </source>
</reference>
<dbReference type="GeneID" id="72006778"/>
<keyword evidence="2" id="KW-0677">Repeat</keyword>
<accession>A0ABQ8KEH1</accession>
<dbReference type="SUPFAM" id="SSF117281">
    <property type="entry name" value="Kelch motif"/>
    <property type="match status" value="1"/>
</dbReference>
<evidence type="ECO:0008006" key="5">
    <source>
        <dbReference type="Google" id="ProtNLM"/>
    </source>
</evidence>
<comment type="caution">
    <text evidence="3">The sequence shown here is derived from an EMBL/GenBank/DDBJ whole genome shotgun (WGS) entry which is preliminary data.</text>
</comment>